<protein>
    <submittedName>
        <fullName evidence="1">Uncharacterized protein</fullName>
    </submittedName>
</protein>
<accession>A0A2S3X882</accession>
<evidence type="ECO:0000313" key="2">
    <source>
        <dbReference type="Proteomes" id="UP000237230"/>
    </source>
</evidence>
<sequence>MSEFQIPLHQIMLLQSTMDKGGTAICKMQRPEASVDAKVEIENDATHHRIKVTLGPLRSSLSLPRALSTKCQSLRDFLQDLANGRADSGTQSEEALALVEAQASVEEVLQIGQIAYVITTVNRNLPLGAVVTNDLGDICAAVTGANKEHLAAAVRAKLQPGPQGLGERT</sequence>
<name>A0A2S3X882_PSEPU</name>
<gene>
    <name evidence="1" type="ORF">BGP84_00650</name>
</gene>
<dbReference type="EMBL" id="MINH01000016">
    <property type="protein sequence ID" value="POG11820.1"/>
    <property type="molecule type" value="Genomic_DNA"/>
</dbReference>
<organism evidence="1 2">
    <name type="scientific">Pseudomonas putida</name>
    <name type="common">Arthrobacter siderocapsulatus</name>
    <dbReference type="NCBI Taxonomy" id="303"/>
    <lineage>
        <taxon>Bacteria</taxon>
        <taxon>Pseudomonadati</taxon>
        <taxon>Pseudomonadota</taxon>
        <taxon>Gammaproteobacteria</taxon>
        <taxon>Pseudomonadales</taxon>
        <taxon>Pseudomonadaceae</taxon>
        <taxon>Pseudomonas</taxon>
    </lineage>
</organism>
<dbReference type="AlphaFoldDB" id="A0A2S3X882"/>
<reference evidence="1 2" key="2">
    <citation type="submission" date="2018-03" db="EMBL/GenBank/DDBJ databases">
        <title>Draft genome of Pseudomonas putida strain KH-21-114.</title>
        <authorList>
            <person name="Yoshizawa S."/>
            <person name="Khan N.H."/>
            <person name="Nishimura M."/>
            <person name="Chiura H.X."/>
            <person name="Ogura Y."/>
            <person name="Hayashi T."/>
            <person name="Kogure K."/>
        </authorList>
    </citation>
    <scope>NUCLEOTIDE SEQUENCE [LARGE SCALE GENOMIC DNA]</scope>
    <source>
        <strain evidence="1 2">KH-21-114</strain>
    </source>
</reference>
<comment type="caution">
    <text evidence="1">The sequence shown here is derived from an EMBL/GenBank/DDBJ whole genome shotgun (WGS) entry which is preliminary data.</text>
</comment>
<dbReference type="OrthoDB" id="6964987at2"/>
<reference evidence="1 2" key="1">
    <citation type="submission" date="2016-08" db="EMBL/GenBank/DDBJ databases">
        <authorList>
            <person name="Seilhamer J.J."/>
        </authorList>
    </citation>
    <scope>NUCLEOTIDE SEQUENCE [LARGE SCALE GENOMIC DNA]</scope>
    <source>
        <strain evidence="1 2">KH-21-114</strain>
    </source>
</reference>
<evidence type="ECO:0000313" key="1">
    <source>
        <dbReference type="EMBL" id="POG11820.1"/>
    </source>
</evidence>
<dbReference type="Proteomes" id="UP000237230">
    <property type="component" value="Unassembled WGS sequence"/>
</dbReference>
<proteinExistence type="predicted"/>
<dbReference type="RefSeq" id="WP_060495029.1">
    <property type="nucleotide sequence ID" value="NZ_MINH01000016.1"/>
</dbReference>